<accession>A0A7W8CVN2</accession>
<proteinExistence type="predicted"/>
<evidence type="ECO:0000256" key="1">
    <source>
        <dbReference type="SAM" id="MobiDB-lite"/>
    </source>
</evidence>
<protein>
    <submittedName>
        <fullName evidence="2">Uncharacterized protein</fullName>
    </submittedName>
</protein>
<comment type="caution">
    <text evidence="2">The sequence shown here is derived from an EMBL/GenBank/DDBJ whole genome shotgun (WGS) entry which is preliminary data.</text>
</comment>
<dbReference type="AlphaFoldDB" id="A0A7W8CVN2"/>
<name>A0A7W8CVN2_9BACL</name>
<feature type="region of interest" description="Disordered" evidence="1">
    <location>
        <begin position="1"/>
        <end position="48"/>
    </location>
</feature>
<sequence length="48" mass="5813">MARDKNKDELKDNVLEHEFREQAQESMEEVRFSQGKKQETETDEKDQK</sequence>
<dbReference type="OrthoDB" id="2456093at2"/>
<dbReference type="RefSeq" id="WP_158290601.1">
    <property type="nucleotide sequence ID" value="NZ_JACHHE010000008.1"/>
</dbReference>
<evidence type="ECO:0000313" key="2">
    <source>
        <dbReference type="EMBL" id="MBB5181338.1"/>
    </source>
</evidence>
<evidence type="ECO:0000313" key="3">
    <source>
        <dbReference type="Proteomes" id="UP000525923"/>
    </source>
</evidence>
<gene>
    <name evidence="2" type="ORF">HNQ44_002803</name>
</gene>
<organism evidence="2 3">
    <name type="scientific">Planococcus koreensis</name>
    <dbReference type="NCBI Taxonomy" id="112331"/>
    <lineage>
        <taxon>Bacteria</taxon>
        <taxon>Bacillati</taxon>
        <taxon>Bacillota</taxon>
        <taxon>Bacilli</taxon>
        <taxon>Bacillales</taxon>
        <taxon>Caryophanaceae</taxon>
        <taxon>Planococcus</taxon>
    </lineage>
</organism>
<reference evidence="2 3" key="1">
    <citation type="submission" date="2020-08" db="EMBL/GenBank/DDBJ databases">
        <title>Genomic Encyclopedia of Type Strains, Phase IV (KMG-IV): sequencing the most valuable type-strain genomes for metagenomic binning, comparative biology and taxonomic classification.</title>
        <authorList>
            <person name="Goeker M."/>
        </authorList>
    </citation>
    <scope>NUCLEOTIDE SEQUENCE [LARGE SCALE GENOMIC DNA]</scope>
    <source>
        <strain evidence="2 3">DSM 15895</strain>
    </source>
</reference>
<dbReference type="EMBL" id="JACHHE010000008">
    <property type="protein sequence ID" value="MBB5181338.1"/>
    <property type="molecule type" value="Genomic_DNA"/>
</dbReference>
<dbReference type="Proteomes" id="UP000525923">
    <property type="component" value="Unassembled WGS sequence"/>
</dbReference>
<keyword evidence="3" id="KW-1185">Reference proteome</keyword>